<name>A0A3N4JE29_9PEZI</name>
<organism evidence="2 3">
    <name type="scientific">Choiromyces venosus 120613-1</name>
    <dbReference type="NCBI Taxonomy" id="1336337"/>
    <lineage>
        <taxon>Eukaryota</taxon>
        <taxon>Fungi</taxon>
        <taxon>Dikarya</taxon>
        <taxon>Ascomycota</taxon>
        <taxon>Pezizomycotina</taxon>
        <taxon>Pezizomycetes</taxon>
        <taxon>Pezizales</taxon>
        <taxon>Tuberaceae</taxon>
        <taxon>Choiromyces</taxon>
    </lineage>
</organism>
<sequence>MESKRNIPTSCIKKSVESWECEIQESGKKHTSICSKLDAARIQLGQIDKEYGEELDMQNHDSGLVGSDQEILSGDSDIDNNDDGVFFS</sequence>
<dbReference type="EMBL" id="ML120413">
    <property type="protein sequence ID" value="RPA96522.1"/>
    <property type="molecule type" value="Genomic_DNA"/>
</dbReference>
<proteinExistence type="predicted"/>
<evidence type="ECO:0000313" key="3">
    <source>
        <dbReference type="Proteomes" id="UP000276215"/>
    </source>
</evidence>
<protein>
    <submittedName>
        <fullName evidence="2">Uncharacterized protein</fullName>
    </submittedName>
</protein>
<gene>
    <name evidence="2" type="ORF">L873DRAFT_1811116</name>
</gene>
<keyword evidence="3" id="KW-1185">Reference proteome</keyword>
<reference evidence="2 3" key="1">
    <citation type="journal article" date="2018" name="Nat. Ecol. Evol.">
        <title>Pezizomycetes genomes reveal the molecular basis of ectomycorrhizal truffle lifestyle.</title>
        <authorList>
            <person name="Murat C."/>
            <person name="Payen T."/>
            <person name="Noel B."/>
            <person name="Kuo A."/>
            <person name="Morin E."/>
            <person name="Chen J."/>
            <person name="Kohler A."/>
            <person name="Krizsan K."/>
            <person name="Balestrini R."/>
            <person name="Da Silva C."/>
            <person name="Montanini B."/>
            <person name="Hainaut M."/>
            <person name="Levati E."/>
            <person name="Barry K.W."/>
            <person name="Belfiori B."/>
            <person name="Cichocki N."/>
            <person name="Clum A."/>
            <person name="Dockter R.B."/>
            <person name="Fauchery L."/>
            <person name="Guy J."/>
            <person name="Iotti M."/>
            <person name="Le Tacon F."/>
            <person name="Lindquist E.A."/>
            <person name="Lipzen A."/>
            <person name="Malagnac F."/>
            <person name="Mello A."/>
            <person name="Molinier V."/>
            <person name="Miyauchi S."/>
            <person name="Poulain J."/>
            <person name="Riccioni C."/>
            <person name="Rubini A."/>
            <person name="Sitrit Y."/>
            <person name="Splivallo R."/>
            <person name="Traeger S."/>
            <person name="Wang M."/>
            <person name="Zifcakova L."/>
            <person name="Wipf D."/>
            <person name="Zambonelli A."/>
            <person name="Paolocci F."/>
            <person name="Nowrousian M."/>
            <person name="Ottonello S."/>
            <person name="Baldrian P."/>
            <person name="Spatafora J.W."/>
            <person name="Henrissat B."/>
            <person name="Nagy L.G."/>
            <person name="Aury J.M."/>
            <person name="Wincker P."/>
            <person name="Grigoriev I.V."/>
            <person name="Bonfante P."/>
            <person name="Martin F.M."/>
        </authorList>
    </citation>
    <scope>NUCLEOTIDE SEQUENCE [LARGE SCALE GENOMIC DNA]</scope>
    <source>
        <strain evidence="2 3">120613-1</strain>
    </source>
</reference>
<evidence type="ECO:0000256" key="1">
    <source>
        <dbReference type="SAM" id="MobiDB-lite"/>
    </source>
</evidence>
<feature type="region of interest" description="Disordered" evidence="1">
    <location>
        <begin position="58"/>
        <end position="88"/>
    </location>
</feature>
<dbReference type="Proteomes" id="UP000276215">
    <property type="component" value="Unassembled WGS sequence"/>
</dbReference>
<dbReference type="AlphaFoldDB" id="A0A3N4JE29"/>
<accession>A0A3N4JE29</accession>
<evidence type="ECO:0000313" key="2">
    <source>
        <dbReference type="EMBL" id="RPA96522.1"/>
    </source>
</evidence>